<dbReference type="GO" id="GO:0045004">
    <property type="term" value="P:DNA replication proofreading"/>
    <property type="evidence" value="ECO:0007669"/>
    <property type="project" value="TreeGrafter"/>
</dbReference>
<evidence type="ECO:0000256" key="1">
    <source>
        <dbReference type="RuleBase" id="RU365029"/>
    </source>
</evidence>
<keyword evidence="1" id="KW-0548">Nucleotidyltransferase</keyword>
<dbReference type="AlphaFoldDB" id="A0A0C2FEJ5"/>
<comment type="subcellular location">
    <subcellularLocation>
        <location evidence="1">Nucleus</location>
    </subcellularLocation>
</comment>
<evidence type="ECO:0000313" key="3">
    <source>
        <dbReference type="EMBL" id="KIH45104.1"/>
    </source>
</evidence>
<dbReference type="GO" id="GO:0000278">
    <property type="term" value="P:mitotic cell cycle"/>
    <property type="evidence" value="ECO:0007669"/>
    <property type="project" value="TreeGrafter"/>
</dbReference>
<dbReference type="EC" id="2.7.7.7" evidence="1"/>
<accession>A0A0C2FEJ5</accession>
<keyword evidence="4" id="KW-1185">Reference proteome</keyword>
<dbReference type="GO" id="GO:0006272">
    <property type="term" value="P:leading strand elongation"/>
    <property type="evidence" value="ECO:0007669"/>
    <property type="project" value="TreeGrafter"/>
</dbReference>
<keyword evidence="1" id="KW-0235">DNA replication</keyword>
<dbReference type="InterPro" id="IPR013697">
    <property type="entry name" value="DNA_pol_e_suA_C"/>
</dbReference>
<dbReference type="GO" id="GO:0051539">
    <property type="term" value="F:4 iron, 4 sulfur cluster binding"/>
    <property type="evidence" value="ECO:0007669"/>
    <property type="project" value="UniProtKB-KW"/>
</dbReference>
<feature type="domain" description="DNA polymerase epsilon catalytic subunit A C-terminal" evidence="2">
    <location>
        <begin position="3"/>
        <end position="287"/>
    </location>
</feature>
<dbReference type="Pfam" id="PF08490">
    <property type="entry name" value="DUF1744"/>
    <property type="match status" value="2"/>
</dbReference>
<feature type="non-terminal residue" evidence="3">
    <location>
        <position position="344"/>
    </location>
</feature>
<protein>
    <recommendedName>
        <fullName evidence="1">DNA polymerase epsilon catalytic subunit</fullName>
        <ecNumber evidence="1">2.7.7.7</ecNumber>
    </recommendedName>
</protein>
<dbReference type="GO" id="GO:0003887">
    <property type="term" value="F:DNA-directed DNA polymerase activity"/>
    <property type="evidence" value="ECO:0007669"/>
    <property type="project" value="UniProtKB-KW"/>
</dbReference>
<keyword evidence="1" id="KW-0479">Metal-binding</keyword>
<keyword evidence="1" id="KW-0539">Nucleus</keyword>
<keyword evidence="1" id="KW-0004">4Fe-4S</keyword>
<comment type="catalytic activity">
    <reaction evidence="1">
        <text>DNA(n) + a 2'-deoxyribonucleoside 5'-triphosphate = DNA(n+1) + diphosphate</text>
        <dbReference type="Rhea" id="RHEA:22508"/>
        <dbReference type="Rhea" id="RHEA-COMP:17339"/>
        <dbReference type="Rhea" id="RHEA-COMP:17340"/>
        <dbReference type="ChEBI" id="CHEBI:33019"/>
        <dbReference type="ChEBI" id="CHEBI:61560"/>
        <dbReference type="ChEBI" id="CHEBI:173112"/>
        <dbReference type="EC" id="2.7.7.7"/>
    </reaction>
</comment>
<keyword evidence="1" id="KW-0239">DNA-directed DNA polymerase</keyword>
<dbReference type="OrthoDB" id="5838420at2759"/>
<keyword evidence="1" id="KW-0862">Zinc</keyword>
<dbReference type="GO" id="GO:0006287">
    <property type="term" value="P:base-excision repair, gap-filling"/>
    <property type="evidence" value="ECO:0007669"/>
    <property type="project" value="TreeGrafter"/>
</dbReference>
<keyword evidence="1" id="KW-0238">DNA-binding</keyword>
<keyword evidence="1" id="KW-0808">Transferase</keyword>
<dbReference type="GO" id="GO:0008622">
    <property type="term" value="C:epsilon DNA polymerase complex"/>
    <property type="evidence" value="ECO:0007669"/>
    <property type="project" value="InterPro"/>
</dbReference>
<keyword evidence="1" id="KW-0411">Iron-sulfur</keyword>
<dbReference type="GO" id="GO:0008270">
    <property type="term" value="F:zinc ion binding"/>
    <property type="evidence" value="ECO:0007669"/>
    <property type="project" value="UniProtKB-KW"/>
</dbReference>
<dbReference type="EMBL" id="KN773945">
    <property type="protein sequence ID" value="KIH45104.1"/>
    <property type="molecule type" value="Genomic_DNA"/>
</dbReference>
<dbReference type="GO" id="GO:0006297">
    <property type="term" value="P:nucleotide-excision repair, DNA gap filling"/>
    <property type="evidence" value="ECO:0007669"/>
    <property type="project" value="TreeGrafter"/>
</dbReference>
<proteinExistence type="inferred from homology"/>
<keyword evidence="1" id="KW-0408">Iron</keyword>
<gene>
    <name evidence="3" type="ORF">ANCDUO_24860</name>
</gene>
<dbReference type="Proteomes" id="UP000054047">
    <property type="component" value="Unassembled WGS sequence"/>
</dbReference>
<dbReference type="GO" id="GO:0003677">
    <property type="term" value="F:DNA binding"/>
    <property type="evidence" value="ECO:0007669"/>
    <property type="project" value="UniProtKB-KW"/>
</dbReference>
<evidence type="ECO:0000259" key="2">
    <source>
        <dbReference type="SMART" id="SM01159"/>
    </source>
</evidence>
<comment type="cofactor">
    <cofactor evidence="1">
        <name>[4Fe-4S] cluster</name>
        <dbReference type="ChEBI" id="CHEBI:49883"/>
    </cofactor>
</comment>
<comment type="function">
    <text evidence="1">DNA polymerase II participates in chromosomal DNA replication.</text>
</comment>
<dbReference type="PANTHER" id="PTHR10670">
    <property type="entry name" value="DNA POLYMERASE EPSILON CATALYTIC SUBUNIT A"/>
    <property type="match status" value="1"/>
</dbReference>
<dbReference type="SMART" id="SM01159">
    <property type="entry name" value="DUF1744"/>
    <property type="match status" value="1"/>
</dbReference>
<dbReference type="GO" id="GO:0008310">
    <property type="term" value="F:single-stranded DNA 3'-5' DNA exonuclease activity"/>
    <property type="evidence" value="ECO:0007669"/>
    <property type="project" value="TreeGrafter"/>
</dbReference>
<name>A0A0C2FEJ5_9BILA</name>
<dbReference type="InterPro" id="IPR029703">
    <property type="entry name" value="POL2"/>
</dbReference>
<dbReference type="PANTHER" id="PTHR10670:SF0">
    <property type="entry name" value="DNA POLYMERASE EPSILON CATALYTIC SUBUNIT A"/>
    <property type="match status" value="1"/>
</dbReference>
<reference evidence="3 4" key="1">
    <citation type="submission" date="2013-12" db="EMBL/GenBank/DDBJ databases">
        <title>Draft genome of the parsitic nematode Ancylostoma duodenale.</title>
        <authorList>
            <person name="Mitreva M."/>
        </authorList>
    </citation>
    <scope>NUCLEOTIDE SEQUENCE [LARGE SCALE GENOMIC DNA]</scope>
    <source>
        <strain evidence="3 4">Zhejiang</strain>
    </source>
</reference>
<comment type="similarity">
    <text evidence="1">Belongs to the DNA polymerase type-B family.</text>
</comment>
<sequence length="344" mass="39377">MPNMDRIYIQAYEEEKDQFISKDEIPVIMRFNTRHFRVVAEAEKEVNKAVRMSREATAKSTVLCMLVDEDPKQMMKRIVHLTLFPHVRIHVQEPHALLNVMEWQRVVAKRICKHYFNSFIYVKELDDLRLTSDWKPLTQDETVLLNNPSFCGSVCVEFGLEAVAVTALVQRGRLLEAEGADDAVAFDSTAALPLDAYSGLRNTISAFDEGAAVDAALKVLKLMLTDCVRDIAQGANKRADEVVMSLSRSSMQPQPSWFWTLHHWRLADDLPNEGAVREEFRKIVTGYVMLYMQQQTKEDFDAEAAVKFRHDLVKQHIGHRLFRVVSKLACQRLTYYAAASLVKV</sequence>
<organism evidence="3 4">
    <name type="scientific">Ancylostoma duodenale</name>
    <dbReference type="NCBI Taxonomy" id="51022"/>
    <lineage>
        <taxon>Eukaryota</taxon>
        <taxon>Metazoa</taxon>
        <taxon>Ecdysozoa</taxon>
        <taxon>Nematoda</taxon>
        <taxon>Chromadorea</taxon>
        <taxon>Rhabditida</taxon>
        <taxon>Rhabditina</taxon>
        <taxon>Rhabditomorpha</taxon>
        <taxon>Strongyloidea</taxon>
        <taxon>Ancylostomatidae</taxon>
        <taxon>Ancylostomatinae</taxon>
        <taxon>Ancylostoma</taxon>
    </lineage>
</organism>
<evidence type="ECO:0000313" key="4">
    <source>
        <dbReference type="Proteomes" id="UP000054047"/>
    </source>
</evidence>
<keyword evidence="1" id="KW-0863">Zinc-finger</keyword>